<evidence type="ECO:0000256" key="4">
    <source>
        <dbReference type="SAM" id="MobiDB-lite"/>
    </source>
</evidence>
<feature type="compositionally biased region" description="Acidic residues" evidence="4">
    <location>
        <begin position="650"/>
        <end position="674"/>
    </location>
</feature>
<comment type="similarity">
    <text evidence="2">Belongs to the NRDE2 family.</text>
</comment>
<comment type="caution">
    <text evidence="5">The sequence shown here is derived from an EMBL/GenBank/DDBJ whole genome shotgun (WGS) entry which is preliminary data.</text>
</comment>
<feature type="compositionally biased region" description="Basic residues" evidence="4">
    <location>
        <begin position="80"/>
        <end position="99"/>
    </location>
</feature>
<dbReference type="PANTHER" id="PTHR13471">
    <property type="entry name" value="TETRATRICOPEPTIDE-LIKE HELICAL"/>
    <property type="match status" value="1"/>
</dbReference>
<dbReference type="GO" id="GO:0031048">
    <property type="term" value="P:regulatory ncRNA-mediated heterochromatin formation"/>
    <property type="evidence" value="ECO:0007669"/>
    <property type="project" value="TreeGrafter"/>
</dbReference>
<evidence type="ECO:0000256" key="1">
    <source>
        <dbReference type="ARBA" id="ARBA00004123"/>
    </source>
</evidence>
<feature type="region of interest" description="Disordered" evidence="4">
    <location>
        <begin position="614"/>
        <end position="674"/>
    </location>
</feature>
<evidence type="ECO:0000313" key="6">
    <source>
        <dbReference type="Proteomes" id="UP000232323"/>
    </source>
</evidence>
<dbReference type="Proteomes" id="UP000232323">
    <property type="component" value="Unassembled WGS sequence"/>
</dbReference>
<evidence type="ECO:0000256" key="2">
    <source>
        <dbReference type="ARBA" id="ARBA00009265"/>
    </source>
</evidence>
<keyword evidence="3" id="KW-0539">Nucleus</keyword>
<reference evidence="5 6" key="1">
    <citation type="submission" date="2017-08" db="EMBL/GenBank/DDBJ databases">
        <title>Acidophilic green algal genome provides insights into adaptation to an acidic environment.</title>
        <authorList>
            <person name="Hirooka S."/>
            <person name="Hirose Y."/>
            <person name="Kanesaki Y."/>
            <person name="Higuchi S."/>
            <person name="Fujiwara T."/>
            <person name="Onuma R."/>
            <person name="Era A."/>
            <person name="Ohbayashi R."/>
            <person name="Uzuka A."/>
            <person name="Nozaki H."/>
            <person name="Yoshikawa H."/>
            <person name="Miyagishima S.Y."/>
        </authorList>
    </citation>
    <scope>NUCLEOTIDE SEQUENCE [LARGE SCALE GENOMIC DNA]</scope>
    <source>
        <strain evidence="5 6">NIES-2499</strain>
    </source>
</reference>
<protein>
    <submittedName>
        <fullName evidence="5">Uncharacterized protein</fullName>
    </submittedName>
</protein>
<sequence length="1403" mass="154779">MQGVSGASSFPKQAFLEQQKQYAQINLEKALEYCKSSSEDEDSPVPTVDATVVKRANDQSKNRPGIVPESDEDDGAPLRHGMKRRNKDKKRSKKKRKHSEHREREEFLRAERRAQASGLALPERHGGTVWAGDGGVGYSGAATLDKHLMCTDRSGDMLNLAYHCLHKAQTPLYIRRDPMRIARDAIGFRKLGDVDAYLRAPGLAPMARYYHARYVFIDRSRKLKRIRMRDKSYQSASMALQGPSSNSISSSSRSGPGFKSWGDCERDSTTKRTESTTRGRGMMSLPLPAVLPFKEEVQAGPGGLSSFQSVSSASQCMKLCGFETGAEGEDAEGETVEEYILRKTKEYNIATRERPSELQLWLDFSAFQLESAHLLSRRGQPGEATQATHEKRVMVLERALEHHPNSVPLMLELLEASAPLLEPEALCVRWQQALKRHKGSPDLWGRYLKLRKSMFPLFTVSRLQAIYADALHDLVLERGRKQREGARAEEVLTLEESLVRIALDLVQFELEAGYVEQAVARVQATLEFHCFNPNRDEGSGLKPAGHYGAQLRQFELFWESGAPRMGEIGAGGWDTWFRHENRHILAVGGVEEDEEREDEPVGTWGGWIELPKPATAAADQQSQMEEGHPDTNAEDTEGVGKLEQQQMSEEGSEVEEDREEGELEDAVDEDDTEAEMINEEELLERLGLRLEQDLEKMQARGMEPSVLNRWLQEEQKRDSNQTLPLRPNKQTEQIEESARGGPTFVPGTDSHSTVSIEDIRESVFPLEGSGAKDRLILGCLALLGAPFLGPGSCLAAPGMPPPTSDWACTNLPQLMDGRHIFYTAFPSQLSDLVSWTPLSGGSAQRIRRGGSLAELGGNVPWYWGGESRRAVLSQMLHGLIQTGRAFEGNPHVTLAYLLVEAADVQSFSSELQAQATKNPSLHGVLDSCMNRQDVHTSSGHTWRKSVCLMQRHQLGRVVRAKESAGKLLEFQRENVTLVSSLAIVQALIGKPAVTRRMFDSALMGASSPLQQNLTAGLIPILALQYADSELALAASGATSVPVAQSRALHILRWLFENGCGRRGDDRPVTVFQPYVSAGVQTEAQVVELVSKTRSAFADSVGVWILGSLQRESSPESAAGAAALAASMLHEVLIAQQQKTVTLLSAGAPAAIAAYRNIVGSGSVVSAGCTGWAVWEWLRLRAGYMLVSEQLSQSTGRSSGSAISPVEVRSFLKQSLCMYPRNPGLLFALEASEQAGHANIRLRHAMFRAIESEPSPHLLTAVIRAEAGRIASLDVLSGKRSNGKALLAGALDRVMERLASVPALAGCPLMWQLYMRQAKILYDKLVELEVEFSRMDIGRRIMLRAVRECPSCKPLWLESLEELNGAIPPREVSDLLEVARDKGVRMRTDAVEAMLQELDDPMQP</sequence>
<dbReference type="Pfam" id="PF08424">
    <property type="entry name" value="NRDE-2"/>
    <property type="match status" value="1"/>
</dbReference>
<keyword evidence="6" id="KW-1185">Reference proteome</keyword>
<comment type="subcellular location">
    <subcellularLocation>
        <location evidence="1">Nucleus</location>
    </subcellularLocation>
</comment>
<dbReference type="STRING" id="1157962.A0A250WZB5"/>
<feature type="compositionally biased region" description="Basic and acidic residues" evidence="4">
    <location>
        <begin position="262"/>
        <end position="277"/>
    </location>
</feature>
<feature type="region of interest" description="Disordered" evidence="4">
    <location>
        <begin position="234"/>
        <end position="281"/>
    </location>
</feature>
<gene>
    <name evidence="5" type="ORF">CEUSTIGMA_g3482.t1</name>
</gene>
<accession>A0A250WZB5</accession>
<feature type="region of interest" description="Disordered" evidence="4">
    <location>
        <begin position="713"/>
        <end position="751"/>
    </location>
</feature>
<feature type="compositionally biased region" description="Polar residues" evidence="4">
    <location>
        <begin position="720"/>
        <end position="731"/>
    </location>
</feature>
<evidence type="ECO:0000256" key="3">
    <source>
        <dbReference type="ARBA" id="ARBA00023242"/>
    </source>
</evidence>
<dbReference type="EMBL" id="BEGY01000015">
    <property type="protein sequence ID" value="GAX76039.1"/>
    <property type="molecule type" value="Genomic_DNA"/>
</dbReference>
<dbReference type="GO" id="GO:1902369">
    <property type="term" value="P:negative regulation of RNA catabolic process"/>
    <property type="evidence" value="ECO:0007669"/>
    <property type="project" value="TreeGrafter"/>
</dbReference>
<dbReference type="PANTHER" id="PTHR13471:SF0">
    <property type="entry name" value="NUCLEAR EXOSOME REGULATOR NRDE2"/>
    <property type="match status" value="1"/>
</dbReference>
<organism evidence="5 6">
    <name type="scientific">Chlamydomonas eustigma</name>
    <dbReference type="NCBI Taxonomy" id="1157962"/>
    <lineage>
        <taxon>Eukaryota</taxon>
        <taxon>Viridiplantae</taxon>
        <taxon>Chlorophyta</taxon>
        <taxon>core chlorophytes</taxon>
        <taxon>Chlorophyceae</taxon>
        <taxon>CS clade</taxon>
        <taxon>Chlamydomonadales</taxon>
        <taxon>Chlamydomonadaceae</taxon>
        <taxon>Chlamydomonas</taxon>
    </lineage>
</organism>
<proteinExistence type="inferred from homology"/>
<feature type="compositionally biased region" description="Low complexity" evidence="4">
    <location>
        <begin position="244"/>
        <end position="254"/>
    </location>
</feature>
<name>A0A250WZB5_9CHLO</name>
<dbReference type="OrthoDB" id="297219at2759"/>
<dbReference type="GO" id="GO:0071013">
    <property type="term" value="C:catalytic step 2 spliceosome"/>
    <property type="evidence" value="ECO:0007669"/>
    <property type="project" value="TreeGrafter"/>
</dbReference>
<dbReference type="InterPro" id="IPR013633">
    <property type="entry name" value="NRDE-2"/>
</dbReference>
<evidence type="ECO:0000313" key="5">
    <source>
        <dbReference type="EMBL" id="GAX76039.1"/>
    </source>
</evidence>
<feature type="region of interest" description="Disordered" evidence="4">
    <location>
        <begin position="34"/>
        <end position="108"/>
    </location>
</feature>